<evidence type="ECO:0000256" key="2">
    <source>
        <dbReference type="ARBA" id="ARBA00022448"/>
    </source>
</evidence>
<dbReference type="InterPro" id="IPR022837">
    <property type="entry name" value="MsrQ-like"/>
</dbReference>
<dbReference type="PANTHER" id="PTHR36964">
    <property type="entry name" value="PROTEIN-METHIONINE-SULFOXIDE REDUCTASE HEME-BINDING SUBUNIT MSRQ"/>
    <property type="match status" value="1"/>
</dbReference>
<gene>
    <name evidence="7" type="primary">msrQ</name>
    <name evidence="9" type="ORF">H9646_16150</name>
</gene>
<accession>A0ABR8SET7</accession>
<feature type="transmembrane region" description="Helical" evidence="7">
    <location>
        <begin position="83"/>
        <end position="101"/>
    </location>
</feature>
<evidence type="ECO:0000256" key="5">
    <source>
        <dbReference type="ARBA" id="ARBA00023004"/>
    </source>
</evidence>
<protein>
    <recommendedName>
        <fullName evidence="7">Protein-methionine-sulfoxide reductase heme-binding subunit MsrQ</fullName>
    </recommendedName>
    <alternativeName>
        <fullName evidence="7">Flavocytochrome MsrQ</fullName>
    </alternativeName>
</protein>
<dbReference type="Proteomes" id="UP000634919">
    <property type="component" value="Unassembled WGS sequence"/>
</dbReference>
<keyword evidence="5 7" id="KW-0408">Iron</keyword>
<evidence type="ECO:0000313" key="10">
    <source>
        <dbReference type="Proteomes" id="UP000634919"/>
    </source>
</evidence>
<keyword evidence="7" id="KW-0479">Metal-binding</keyword>
<evidence type="ECO:0000256" key="3">
    <source>
        <dbReference type="ARBA" id="ARBA00022692"/>
    </source>
</evidence>
<sequence length="207" mass="23664">MLRTTLNRALMHISAKPLVWLLCLAPLASLVLQLLQDNLGLNPAEALIRSTGDWALRALCLALAVTPLRKLSGLSAFSRMRRLLGLFAFFYTSIHAISYALLDMGWHWASIWTDVQDRPFIFMGMLALILLLLLTLTSPKAVLKILGAARWQRLHRTVHLAAWLALLHFYWIRLGKNNVSEVVLYAVIFLILLLLRIYYYLNKRRAT</sequence>
<evidence type="ECO:0000256" key="1">
    <source>
        <dbReference type="ARBA" id="ARBA00004141"/>
    </source>
</evidence>
<dbReference type="EMBL" id="JACSQK010000008">
    <property type="protein sequence ID" value="MBD7962005.1"/>
    <property type="molecule type" value="Genomic_DNA"/>
</dbReference>
<evidence type="ECO:0000256" key="4">
    <source>
        <dbReference type="ARBA" id="ARBA00022989"/>
    </source>
</evidence>
<keyword evidence="7" id="KW-1003">Cell membrane</keyword>
<name>A0ABR8SET7_9BURK</name>
<comment type="subcellular location">
    <subcellularLocation>
        <location evidence="7">Cell membrane</location>
        <topology evidence="7">Multi-pass membrane protein</topology>
    </subcellularLocation>
    <subcellularLocation>
        <location evidence="1">Membrane</location>
        <topology evidence="1">Multi-pass membrane protein</topology>
    </subcellularLocation>
</comment>
<keyword evidence="7" id="KW-0249">Electron transport</keyword>
<evidence type="ECO:0000256" key="6">
    <source>
        <dbReference type="ARBA" id="ARBA00023136"/>
    </source>
</evidence>
<keyword evidence="10" id="KW-1185">Reference proteome</keyword>
<dbReference type="HAMAP" id="MF_01207">
    <property type="entry name" value="MsrQ"/>
    <property type="match status" value="1"/>
</dbReference>
<dbReference type="Pfam" id="PF01794">
    <property type="entry name" value="Ferric_reduct"/>
    <property type="match status" value="1"/>
</dbReference>
<evidence type="ECO:0000313" key="9">
    <source>
        <dbReference type="EMBL" id="MBD7962005.1"/>
    </source>
</evidence>
<evidence type="ECO:0000256" key="7">
    <source>
        <dbReference type="HAMAP-Rule" id="MF_01207"/>
    </source>
</evidence>
<dbReference type="RefSeq" id="WP_191724412.1">
    <property type="nucleotide sequence ID" value="NZ_JACSQK010000008.1"/>
</dbReference>
<keyword evidence="4 7" id="KW-1133">Transmembrane helix</keyword>
<evidence type="ECO:0000259" key="8">
    <source>
        <dbReference type="Pfam" id="PF01794"/>
    </source>
</evidence>
<keyword evidence="7" id="KW-0285">Flavoprotein</keyword>
<keyword evidence="7" id="KW-0349">Heme</keyword>
<comment type="cofactor">
    <cofactor evidence="7">
        <name>FMN</name>
        <dbReference type="ChEBI" id="CHEBI:58210"/>
    </cofactor>
    <text evidence="7">Binds 1 FMN per subunit.</text>
</comment>
<comment type="subunit">
    <text evidence="7">Heterodimer of a catalytic subunit (MsrP) and a heme-binding subunit (MsrQ).</text>
</comment>
<comment type="similarity">
    <text evidence="7">Belongs to the MsrQ family.</text>
</comment>
<feature type="transmembrane region" description="Helical" evidence="7">
    <location>
        <begin position="54"/>
        <end position="71"/>
    </location>
</feature>
<organism evidence="9 10">
    <name type="scientific">Comamonas avium</name>
    <dbReference type="NCBI Taxonomy" id="2762231"/>
    <lineage>
        <taxon>Bacteria</taxon>
        <taxon>Pseudomonadati</taxon>
        <taxon>Pseudomonadota</taxon>
        <taxon>Betaproteobacteria</taxon>
        <taxon>Burkholderiales</taxon>
        <taxon>Comamonadaceae</taxon>
        <taxon>Comamonas</taxon>
    </lineage>
</organism>
<keyword evidence="6 7" id="KW-0472">Membrane</keyword>
<keyword evidence="3 7" id="KW-0812">Transmembrane</keyword>
<comment type="cofactor">
    <cofactor evidence="7">
        <name>heme b</name>
        <dbReference type="ChEBI" id="CHEBI:60344"/>
    </cofactor>
    <text evidence="7">Binds 1 heme b (iron(II)-protoporphyrin IX) group per subunit.</text>
</comment>
<proteinExistence type="inferred from homology"/>
<feature type="transmembrane region" description="Helical" evidence="7">
    <location>
        <begin position="121"/>
        <end position="142"/>
    </location>
</feature>
<feature type="transmembrane region" description="Helical" evidence="7">
    <location>
        <begin position="183"/>
        <end position="201"/>
    </location>
</feature>
<reference evidence="9 10" key="1">
    <citation type="submission" date="2020-08" db="EMBL/GenBank/DDBJ databases">
        <title>A Genomic Blueprint of the Chicken Gut Microbiome.</title>
        <authorList>
            <person name="Gilroy R."/>
            <person name="Ravi A."/>
            <person name="Getino M."/>
            <person name="Pursley I."/>
            <person name="Horton D.L."/>
            <person name="Alikhan N.-F."/>
            <person name="Baker D."/>
            <person name="Gharbi K."/>
            <person name="Hall N."/>
            <person name="Watson M."/>
            <person name="Adriaenssens E.M."/>
            <person name="Foster-Nyarko E."/>
            <person name="Jarju S."/>
            <person name="Secka A."/>
            <person name="Antonio M."/>
            <person name="Oren A."/>
            <person name="Chaudhuri R."/>
            <person name="La Ragione R.M."/>
            <person name="Hildebrand F."/>
            <person name="Pallen M.J."/>
        </authorList>
    </citation>
    <scope>NUCLEOTIDE SEQUENCE [LARGE SCALE GENOMIC DNA]</scope>
    <source>
        <strain evidence="9 10">Sa2CVA6</strain>
    </source>
</reference>
<comment type="caution">
    <text evidence="9">The sequence shown here is derived from an EMBL/GenBank/DDBJ whole genome shotgun (WGS) entry which is preliminary data.</text>
</comment>
<feature type="transmembrane region" description="Helical" evidence="7">
    <location>
        <begin position="154"/>
        <end position="171"/>
    </location>
</feature>
<dbReference type="InterPro" id="IPR013130">
    <property type="entry name" value="Fe3_Rdtase_TM_dom"/>
</dbReference>
<keyword evidence="2 7" id="KW-0813">Transport</keyword>
<feature type="domain" description="Ferric oxidoreductase" evidence="8">
    <location>
        <begin position="52"/>
        <end position="165"/>
    </location>
</feature>
<comment type="caution">
    <text evidence="7">Lacks conserved residue(s) required for the propagation of feature annotation.</text>
</comment>
<comment type="function">
    <text evidence="7">Part of the MsrPQ system that repairs oxidized periplasmic proteins containing methionine sulfoxide residues (Met-O), using respiratory chain electrons. Thus protects these proteins from oxidative-stress damage caused by reactive species of oxygen and chlorine generated by the host defense mechanisms. MsrPQ is essential for the maintenance of envelope integrity under bleach stress, rescuing a wide series of structurally unrelated periplasmic proteins from methionine oxidation. MsrQ provides electrons for reduction to the reductase catalytic subunit MsrP, using the quinone pool of the respiratory chain.</text>
</comment>
<keyword evidence="7" id="KW-0288">FMN</keyword>
<dbReference type="PANTHER" id="PTHR36964:SF1">
    <property type="entry name" value="PROTEIN-METHIONINE-SULFOXIDE REDUCTASE HEME-BINDING SUBUNIT MSRQ"/>
    <property type="match status" value="1"/>
</dbReference>